<keyword evidence="1" id="KW-0812">Transmembrane</keyword>
<keyword evidence="1" id="KW-1133">Transmembrane helix</keyword>
<dbReference type="PANTHER" id="PTHR35714">
    <property type="entry name" value="OS02G0715300 PROTEIN"/>
    <property type="match status" value="1"/>
</dbReference>
<evidence type="ECO:0000313" key="2">
    <source>
        <dbReference type="EMBL" id="KAJ4965654.1"/>
    </source>
</evidence>
<reference evidence="2" key="1">
    <citation type="journal article" date="2023" name="Plant J.">
        <title>The genome of the king protea, Protea cynaroides.</title>
        <authorList>
            <person name="Chang J."/>
            <person name="Duong T.A."/>
            <person name="Schoeman C."/>
            <person name="Ma X."/>
            <person name="Roodt D."/>
            <person name="Barker N."/>
            <person name="Li Z."/>
            <person name="Van de Peer Y."/>
            <person name="Mizrachi E."/>
        </authorList>
    </citation>
    <scope>NUCLEOTIDE SEQUENCE</scope>
    <source>
        <tissue evidence="2">Young leaves</tissue>
    </source>
</reference>
<evidence type="ECO:0000313" key="3">
    <source>
        <dbReference type="Proteomes" id="UP001141806"/>
    </source>
</evidence>
<organism evidence="2 3">
    <name type="scientific">Protea cynaroides</name>
    <dbReference type="NCBI Taxonomy" id="273540"/>
    <lineage>
        <taxon>Eukaryota</taxon>
        <taxon>Viridiplantae</taxon>
        <taxon>Streptophyta</taxon>
        <taxon>Embryophyta</taxon>
        <taxon>Tracheophyta</taxon>
        <taxon>Spermatophyta</taxon>
        <taxon>Magnoliopsida</taxon>
        <taxon>Proteales</taxon>
        <taxon>Proteaceae</taxon>
        <taxon>Protea</taxon>
    </lineage>
</organism>
<name>A0A9Q0QN97_9MAGN</name>
<evidence type="ECO:0000256" key="1">
    <source>
        <dbReference type="SAM" id="Phobius"/>
    </source>
</evidence>
<keyword evidence="1" id="KW-0472">Membrane</keyword>
<comment type="caution">
    <text evidence="2">The sequence shown here is derived from an EMBL/GenBank/DDBJ whole genome shotgun (WGS) entry which is preliminary data.</text>
</comment>
<dbReference type="PANTHER" id="PTHR35714:SF1">
    <property type="entry name" value="OS02G0715300 PROTEIN"/>
    <property type="match status" value="1"/>
</dbReference>
<gene>
    <name evidence="2" type="ORF">NE237_017503</name>
</gene>
<dbReference type="OrthoDB" id="760044at2759"/>
<dbReference type="EMBL" id="JAMYWD010000007">
    <property type="protein sequence ID" value="KAJ4965654.1"/>
    <property type="molecule type" value="Genomic_DNA"/>
</dbReference>
<accession>A0A9Q0QN97</accession>
<dbReference type="AlphaFoldDB" id="A0A9Q0QN97"/>
<feature type="transmembrane region" description="Helical" evidence="1">
    <location>
        <begin position="68"/>
        <end position="86"/>
    </location>
</feature>
<dbReference type="Proteomes" id="UP001141806">
    <property type="component" value="Unassembled WGS sequence"/>
</dbReference>
<protein>
    <submittedName>
        <fullName evidence="2">Uncharacterized protein</fullName>
    </submittedName>
</protein>
<proteinExistence type="predicted"/>
<sequence length="254" mass="29022">MVGHGHWIPQIGKFLSSTNNGQKSNKTPVIGCEHLHLTSSLAAFSLSLFCFLPSQPQEKHQNAIDKDLVIFSLSLFFFFFFFVLGLQSSAEDTMSSIRESVQKRGFFPTRPVNEDLPISQKNPMEQGFRRRLSSISMRINHISSPAVSSFSFIPRSKSMSAVGESAGSSIKKWWDRGWAWILSKKPAFARDLEMNEVETAMMGYHNKGSWKHVLYKVRSEFRKLRGSNNVGLPQTFRYDSYNYSKNFDDTKAFH</sequence>
<keyword evidence="3" id="KW-1185">Reference proteome</keyword>